<keyword evidence="2" id="KW-1185">Reference proteome</keyword>
<dbReference type="RefSeq" id="WP_377355488.1">
    <property type="nucleotide sequence ID" value="NZ_JBHTCM010000003.1"/>
</dbReference>
<proteinExistence type="predicted"/>
<evidence type="ECO:0000313" key="2">
    <source>
        <dbReference type="Proteomes" id="UP001596456"/>
    </source>
</evidence>
<accession>A0ABW2KNP8</accession>
<reference evidence="2" key="1">
    <citation type="journal article" date="2019" name="Int. J. Syst. Evol. Microbiol.">
        <title>The Global Catalogue of Microorganisms (GCM) 10K type strain sequencing project: providing services to taxonomists for standard genome sequencing and annotation.</title>
        <authorList>
            <consortium name="The Broad Institute Genomics Platform"/>
            <consortium name="The Broad Institute Genome Sequencing Center for Infectious Disease"/>
            <person name="Wu L."/>
            <person name="Ma J."/>
        </authorList>
    </citation>
    <scope>NUCLEOTIDE SEQUENCE [LARGE SCALE GENOMIC DNA]</scope>
    <source>
        <strain evidence="2">CGMCC 1.16275</strain>
    </source>
</reference>
<dbReference type="InterPro" id="IPR006975">
    <property type="entry name" value="NifQ"/>
</dbReference>
<dbReference type="Proteomes" id="UP001596456">
    <property type="component" value="Unassembled WGS sequence"/>
</dbReference>
<protein>
    <submittedName>
        <fullName evidence="1">Nitrogen fixation protein NifQ</fullName>
    </submittedName>
</protein>
<comment type="caution">
    <text evidence="1">The sequence shown here is derived from an EMBL/GenBank/DDBJ whole genome shotgun (WGS) entry which is preliminary data.</text>
</comment>
<dbReference type="Pfam" id="PF04891">
    <property type="entry name" value="NifQ"/>
    <property type="match status" value="1"/>
</dbReference>
<organism evidence="1 2">
    <name type="scientific">Rhodocista pekingensis</name>
    <dbReference type="NCBI Taxonomy" id="201185"/>
    <lineage>
        <taxon>Bacteria</taxon>
        <taxon>Pseudomonadati</taxon>
        <taxon>Pseudomonadota</taxon>
        <taxon>Alphaproteobacteria</taxon>
        <taxon>Rhodospirillales</taxon>
        <taxon>Azospirillaceae</taxon>
        <taxon>Rhodocista</taxon>
    </lineage>
</organism>
<sequence>MPPPYGTDLSPCGTDSLDTYLFGRILALAAADSTRPLTAATGLSRAALERLLRRHLPDRLALLDAVPVDAGTGEDAPEEPDLRQLLQEHGATGAEEEVWLAAIVARRSLEPNHLWQDLGLASRADLNALFRRHFPALVRRNAGDMKWKKFFYRELCRREGMLICKSPNCEVCTDVHACFGQEDGPALLTGLWR</sequence>
<evidence type="ECO:0000313" key="1">
    <source>
        <dbReference type="EMBL" id="MFC7331606.1"/>
    </source>
</evidence>
<gene>
    <name evidence="1" type="ORF">ACFQPS_00390</name>
</gene>
<dbReference type="EMBL" id="JBHTCM010000003">
    <property type="protein sequence ID" value="MFC7331606.1"/>
    <property type="molecule type" value="Genomic_DNA"/>
</dbReference>
<name>A0ABW2KNP8_9PROT</name>